<evidence type="ECO:0000313" key="1">
    <source>
        <dbReference type="EMBL" id="KAK8380440.1"/>
    </source>
</evidence>
<evidence type="ECO:0008006" key="3">
    <source>
        <dbReference type="Google" id="ProtNLM"/>
    </source>
</evidence>
<dbReference type="AlphaFoldDB" id="A0AAW0SYN4"/>
<organism evidence="1 2">
    <name type="scientific">Scylla paramamosain</name>
    <name type="common">Mud crab</name>
    <dbReference type="NCBI Taxonomy" id="85552"/>
    <lineage>
        <taxon>Eukaryota</taxon>
        <taxon>Metazoa</taxon>
        <taxon>Ecdysozoa</taxon>
        <taxon>Arthropoda</taxon>
        <taxon>Crustacea</taxon>
        <taxon>Multicrustacea</taxon>
        <taxon>Malacostraca</taxon>
        <taxon>Eumalacostraca</taxon>
        <taxon>Eucarida</taxon>
        <taxon>Decapoda</taxon>
        <taxon>Pleocyemata</taxon>
        <taxon>Brachyura</taxon>
        <taxon>Eubrachyura</taxon>
        <taxon>Portunoidea</taxon>
        <taxon>Portunidae</taxon>
        <taxon>Portuninae</taxon>
        <taxon>Scylla</taxon>
    </lineage>
</organism>
<keyword evidence="2" id="KW-1185">Reference proteome</keyword>
<gene>
    <name evidence="1" type="ORF">O3P69_016786</name>
</gene>
<dbReference type="EMBL" id="JARAKH010000042">
    <property type="protein sequence ID" value="KAK8380440.1"/>
    <property type="molecule type" value="Genomic_DNA"/>
</dbReference>
<name>A0AAW0SYN4_SCYPA</name>
<evidence type="ECO:0000313" key="2">
    <source>
        <dbReference type="Proteomes" id="UP001487740"/>
    </source>
</evidence>
<sequence>MKAARSERVWLPRVTSRLAATLTKSCLCSSLPALRQPRRTIATKDGAGPDTCSPLSSFPVLQVALRIPRRCVDLLLRGSWVCVDEWRLAAAYLNCGSNVCGYLPCKC</sequence>
<reference evidence="1 2" key="1">
    <citation type="submission" date="2023-03" db="EMBL/GenBank/DDBJ databases">
        <title>High-quality genome of Scylla paramamosain provides insights in environmental adaptation.</title>
        <authorList>
            <person name="Zhang L."/>
        </authorList>
    </citation>
    <scope>NUCLEOTIDE SEQUENCE [LARGE SCALE GENOMIC DNA]</scope>
    <source>
        <strain evidence="1">LZ_2023a</strain>
        <tissue evidence="1">Muscle</tissue>
    </source>
</reference>
<proteinExistence type="predicted"/>
<accession>A0AAW0SYN4</accession>
<dbReference type="Proteomes" id="UP001487740">
    <property type="component" value="Unassembled WGS sequence"/>
</dbReference>
<protein>
    <recommendedName>
        <fullName evidence="3">Secreted protein</fullName>
    </recommendedName>
</protein>
<comment type="caution">
    <text evidence="1">The sequence shown here is derived from an EMBL/GenBank/DDBJ whole genome shotgun (WGS) entry which is preliminary data.</text>
</comment>